<comment type="caution">
    <text evidence="11">The sequence shown here is derived from an EMBL/GenBank/DDBJ whole genome shotgun (WGS) entry which is preliminary data.</text>
</comment>
<keyword evidence="5" id="KW-0136">Cellulose degradation</keyword>
<dbReference type="Pfam" id="PF02015">
    <property type="entry name" value="Glyco_hydro_45"/>
    <property type="match status" value="1"/>
</dbReference>
<evidence type="ECO:0000313" key="13">
    <source>
        <dbReference type="EMBL" id="CAF1038849.1"/>
    </source>
</evidence>
<dbReference type="OrthoDB" id="10035502at2759"/>
<dbReference type="EMBL" id="CAJNOI010000060">
    <property type="protein sequence ID" value="CAF0971756.1"/>
    <property type="molecule type" value="Genomic_DNA"/>
</dbReference>
<dbReference type="AlphaFoldDB" id="A0A814BV71"/>
<feature type="signal peptide" evidence="9">
    <location>
        <begin position="1"/>
        <end position="20"/>
    </location>
</feature>
<comment type="similarity">
    <text evidence="2">Belongs to the glycosyl hydrolase 45 (cellulase K) family.</text>
</comment>
<dbReference type="GO" id="GO:0030245">
    <property type="term" value="P:cellulose catabolic process"/>
    <property type="evidence" value="ECO:0007669"/>
    <property type="project" value="UniProtKB-KW"/>
</dbReference>
<reference evidence="11" key="1">
    <citation type="submission" date="2021-02" db="EMBL/GenBank/DDBJ databases">
        <authorList>
            <person name="Nowell W R."/>
        </authorList>
    </citation>
    <scope>NUCLEOTIDE SEQUENCE</scope>
</reference>
<organism evidence="11 14">
    <name type="scientific">Adineta steineri</name>
    <dbReference type="NCBI Taxonomy" id="433720"/>
    <lineage>
        <taxon>Eukaryota</taxon>
        <taxon>Metazoa</taxon>
        <taxon>Spiralia</taxon>
        <taxon>Gnathifera</taxon>
        <taxon>Rotifera</taxon>
        <taxon>Eurotatoria</taxon>
        <taxon>Bdelloidea</taxon>
        <taxon>Adinetida</taxon>
        <taxon>Adinetidae</taxon>
        <taxon>Adineta</taxon>
    </lineage>
</organism>
<evidence type="ECO:0000256" key="1">
    <source>
        <dbReference type="ARBA" id="ARBA00000966"/>
    </source>
</evidence>
<dbReference type="PANTHER" id="PTHR39730:SF1">
    <property type="entry name" value="ENDOGLUCANASE 1"/>
    <property type="match status" value="1"/>
</dbReference>
<feature type="domain" description="Glycosyl hydrolases family 45 active site" evidence="10">
    <location>
        <begin position="152"/>
        <end position="348"/>
    </location>
</feature>
<keyword evidence="4" id="KW-0378">Hydrolase</keyword>
<evidence type="ECO:0000259" key="10">
    <source>
        <dbReference type="Pfam" id="PF02015"/>
    </source>
</evidence>
<dbReference type="GO" id="GO:0008810">
    <property type="term" value="F:cellulase activity"/>
    <property type="evidence" value="ECO:0007669"/>
    <property type="project" value="UniProtKB-EC"/>
</dbReference>
<dbReference type="Proteomes" id="UP000663877">
    <property type="component" value="Unassembled WGS sequence"/>
</dbReference>
<dbReference type="InterPro" id="IPR000334">
    <property type="entry name" value="Glyco_hydro_45"/>
</dbReference>
<dbReference type="EMBL" id="CAJNOM010000054">
    <property type="protein sequence ID" value="CAF0934489.1"/>
    <property type="molecule type" value="Genomic_DNA"/>
</dbReference>
<keyword evidence="8" id="KW-0624">Polysaccharide degradation</keyword>
<dbReference type="PROSITE" id="PS51257">
    <property type="entry name" value="PROKAR_LIPOPROTEIN"/>
    <property type="match status" value="1"/>
</dbReference>
<dbReference type="Gene3D" id="2.40.40.10">
    <property type="entry name" value="RlpA-like domain"/>
    <property type="match status" value="1"/>
</dbReference>
<dbReference type="PANTHER" id="PTHR39730">
    <property type="entry name" value="ENDOGLUCANASE 1"/>
    <property type="match status" value="1"/>
</dbReference>
<accession>A0A814BV71</accession>
<proteinExistence type="inferred from homology"/>
<gene>
    <name evidence="12" type="ORF">BJG266_LOCUS14375</name>
    <name evidence="11" type="ORF">QVE165_LOCUS11294</name>
    <name evidence="13" type="ORF">QVE165_LOCUS16962</name>
</gene>
<dbReference type="InterPro" id="IPR036908">
    <property type="entry name" value="RlpA-like_sf"/>
</dbReference>
<dbReference type="SUPFAM" id="SSF50685">
    <property type="entry name" value="Barwin-like endoglucanases"/>
    <property type="match status" value="1"/>
</dbReference>
<comment type="catalytic activity">
    <reaction evidence="1">
        <text>Endohydrolysis of (1-&gt;4)-beta-D-glucosidic linkages in cellulose, lichenin and cereal beta-D-glucans.</text>
        <dbReference type="EC" id="3.2.1.4"/>
    </reaction>
</comment>
<keyword evidence="14" id="KW-1185">Reference proteome</keyword>
<evidence type="ECO:0000256" key="5">
    <source>
        <dbReference type="ARBA" id="ARBA00023001"/>
    </source>
</evidence>
<dbReference type="InterPro" id="IPR052288">
    <property type="entry name" value="GH45_Enzymes"/>
</dbReference>
<evidence type="ECO:0000256" key="6">
    <source>
        <dbReference type="ARBA" id="ARBA00023277"/>
    </source>
</evidence>
<dbReference type="EC" id="3.2.1.4" evidence="3"/>
<evidence type="ECO:0000313" key="12">
    <source>
        <dbReference type="EMBL" id="CAF0971756.1"/>
    </source>
</evidence>
<evidence type="ECO:0000256" key="2">
    <source>
        <dbReference type="ARBA" id="ARBA00007793"/>
    </source>
</evidence>
<dbReference type="EMBL" id="CAJNOM010000096">
    <property type="protein sequence ID" value="CAF1038849.1"/>
    <property type="molecule type" value="Genomic_DNA"/>
</dbReference>
<evidence type="ECO:0000256" key="9">
    <source>
        <dbReference type="SAM" id="SignalP"/>
    </source>
</evidence>
<evidence type="ECO:0000256" key="8">
    <source>
        <dbReference type="ARBA" id="ARBA00023326"/>
    </source>
</evidence>
<evidence type="ECO:0000256" key="7">
    <source>
        <dbReference type="ARBA" id="ARBA00023295"/>
    </source>
</evidence>
<dbReference type="Proteomes" id="UP000663832">
    <property type="component" value="Unassembled WGS sequence"/>
</dbReference>
<evidence type="ECO:0000256" key="4">
    <source>
        <dbReference type="ARBA" id="ARBA00022801"/>
    </source>
</evidence>
<name>A0A814BV71_9BILA</name>
<evidence type="ECO:0000313" key="11">
    <source>
        <dbReference type="EMBL" id="CAF0934489.1"/>
    </source>
</evidence>
<feature type="chain" id="PRO_5035683709" description="cellulase" evidence="9">
    <location>
        <begin position="21"/>
        <end position="354"/>
    </location>
</feature>
<protein>
    <recommendedName>
        <fullName evidence="3">cellulase</fullName>
        <ecNumber evidence="3">3.2.1.4</ecNumber>
    </recommendedName>
</protein>
<keyword evidence="9" id="KW-0732">Signal</keyword>
<evidence type="ECO:0000256" key="3">
    <source>
        <dbReference type="ARBA" id="ARBA00012601"/>
    </source>
</evidence>
<sequence>MLRSIYLPLILLILITIGSTTLIGCINSAAYAPANFANVLIYNGTCSQCICAAFFSNTPATYQALNCYENNQTCSLFPSFLFQSDVHSNTNSKLYFMPQKTTTTATTTTITTTTTTATTTTTTTAAATTTTTTTGILSTTTYFNDSRQNASTSTYWDCCKLSCGWPGKANVTSPPRTCTQNGNTTIDSNTQSVCVSGGSAYMCTDQQPWNVSGNLSYGYAGAYVYGLAEKDWCCTCYSLLFTSGPISGKEMIIQVINTAYTADNMFILQIPGGGWGGSANGCTSQFNGSYSFGNQYGGITNRTSCSSLPSVLQAGCYWRFDWFMNAYNPSARFKIVSCPTSLTSKTGCVRLGSI</sequence>
<evidence type="ECO:0000313" key="14">
    <source>
        <dbReference type="Proteomes" id="UP000663832"/>
    </source>
</evidence>
<keyword evidence="6" id="KW-0119">Carbohydrate metabolism</keyword>
<keyword evidence="7" id="KW-0326">Glycosidase</keyword>